<gene>
    <name evidence="2" type="ORF">FE633_32510</name>
</gene>
<proteinExistence type="predicted"/>
<evidence type="ECO:0000259" key="1">
    <source>
        <dbReference type="Pfam" id="PF04738"/>
    </source>
</evidence>
<dbReference type="InterPro" id="IPR006827">
    <property type="entry name" value="Lant_deHydtase_N"/>
</dbReference>
<reference evidence="2 3" key="1">
    <citation type="submission" date="2019-05" db="EMBL/GenBank/DDBJ databases">
        <title>Streptomyces sp. NEAU-C151, a novel actinomycete isolated from soil.</title>
        <authorList>
            <person name="Han L."/>
            <person name="Jiang H."/>
        </authorList>
    </citation>
    <scope>NUCLEOTIDE SEQUENCE [LARGE SCALE GENOMIC DNA]</scope>
    <source>
        <strain evidence="2 3">NEAU-C151</strain>
    </source>
</reference>
<dbReference type="Pfam" id="PF04738">
    <property type="entry name" value="Lant_dehydr_N"/>
    <property type="match status" value="2"/>
</dbReference>
<accession>A0A5R9FE94</accession>
<feature type="domain" description="Lantibiotic dehydratase N-terminal" evidence="1">
    <location>
        <begin position="142"/>
        <end position="392"/>
    </location>
</feature>
<evidence type="ECO:0000313" key="2">
    <source>
        <dbReference type="EMBL" id="TLS42102.1"/>
    </source>
</evidence>
<protein>
    <recommendedName>
        <fullName evidence="1">Lantibiotic dehydratase N-terminal domain-containing protein</fullName>
    </recommendedName>
</protein>
<keyword evidence="3" id="KW-1185">Reference proteome</keyword>
<dbReference type="EMBL" id="VBZC01000045">
    <property type="protein sequence ID" value="TLS42102.1"/>
    <property type="molecule type" value="Genomic_DNA"/>
</dbReference>
<comment type="caution">
    <text evidence="2">The sequence shown here is derived from an EMBL/GenBank/DDBJ whole genome shotgun (WGS) entry which is preliminary data.</text>
</comment>
<evidence type="ECO:0000313" key="3">
    <source>
        <dbReference type="Proteomes" id="UP000305906"/>
    </source>
</evidence>
<organism evidence="2 3">
    <name type="scientific">Streptomyces montanus</name>
    <dbReference type="NCBI Taxonomy" id="2580423"/>
    <lineage>
        <taxon>Bacteria</taxon>
        <taxon>Bacillati</taxon>
        <taxon>Actinomycetota</taxon>
        <taxon>Actinomycetes</taxon>
        <taxon>Kitasatosporales</taxon>
        <taxon>Streptomycetaceae</taxon>
        <taxon>Streptomyces</taxon>
    </lineage>
</organism>
<sequence>MTSYSLATSFFARFCGLPATMLDELTGGRCWQSAQDVLALDDELLKESEELSDLLYTAIGGLGNPSFKPRLVALRRSIHGMRLPARREWGEELARALPRDTSERIERWQDNLHRQRDARRELAAAVEQDRADETARLFKIAADPVFRHALSQASPTLLDELERCRPGGRARLKRRTVVGLTKFASRAATKTSPYSTFTATAAGTWSADGPVLSSSGEDRIACVLELDRMVLGQILGALLAREDVTRGLLVRPNPSLREVNGRYTFLGRRPAESLVSLPAAPQIAASLRIVGDQCSLVHLRDTLASRARKGTDAAARFCAQLITIGALEYAGPVCDQSENPLDDLIGHLVTTAPDLNAVTADLTALRDELTRELPPTQIEGYRTRQTAIARLLTTIGHRLELNWPPPDVLGKVAFHENAVLPDSSLTASMTEWRPVLDDLDVLRRWLSLHDRMLPVRIALGVYVRHRFGAGATPAFLDMHAAIQSDLARDDVDCPDWLLPLRPFLQLSQPAPPDALEHNAVPELALLHRLRRESLETVLSGERDGAVLRTDPAVLAELAAGWPDWVRPPGSIACYLQTEIVADRLTAVVNTISGGYGKGAGRWSRLLRQGGGQQLSAGRSTPTAEHAPALAELSGTFGVSVNLRAPTAPYEIDYPYTTTARPATERIPLRDLVVRHDPGTGTLELAARPGNRRIQPAHLGMMADPLLPPAARLLLAAFGQSYLLHPSLSLLKPALSGGTRGVEFLPRVEVGRLVVQRAEWRAPIDQVPVVRAGETDAEHLLRLAGWLRVHGIPRRSFVRLHTADGDWVNNVFAKSRKPMFLDLASMSMLAVFQHMTKSFTGHVAFEEALPDPAHARPLTGSEPRVAEIVVELTADGSS</sequence>
<dbReference type="AlphaFoldDB" id="A0A5R9FE94"/>
<dbReference type="Proteomes" id="UP000305906">
    <property type="component" value="Unassembled WGS sequence"/>
</dbReference>
<feature type="domain" description="Lantibiotic dehydratase N-terminal" evidence="1">
    <location>
        <begin position="546"/>
        <end position="797"/>
    </location>
</feature>
<name>A0A5R9FE94_9ACTN</name>